<organism evidence="2 3">
    <name type="scientific">Desulfobotulus pelophilus</name>
    <dbReference type="NCBI Taxonomy" id="2823377"/>
    <lineage>
        <taxon>Bacteria</taxon>
        <taxon>Pseudomonadati</taxon>
        <taxon>Thermodesulfobacteriota</taxon>
        <taxon>Desulfobacteria</taxon>
        <taxon>Desulfobacterales</taxon>
        <taxon>Desulfobacteraceae</taxon>
        <taxon>Desulfobotulus</taxon>
    </lineage>
</organism>
<dbReference type="PANTHER" id="PTHR12788:SF10">
    <property type="entry name" value="PROTEIN-TYROSINE SULFOTRANSFERASE"/>
    <property type="match status" value="1"/>
</dbReference>
<accession>A0ABT3NCV3</accession>
<dbReference type="InterPro" id="IPR026634">
    <property type="entry name" value="TPST-like"/>
</dbReference>
<dbReference type="Pfam" id="PF13469">
    <property type="entry name" value="Sulfotransfer_3"/>
    <property type="match status" value="1"/>
</dbReference>
<dbReference type="RefSeq" id="WP_265426221.1">
    <property type="nucleotide sequence ID" value="NZ_JAPFPW010000028.1"/>
</dbReference>
<gene>
    <name evidence="2" type="ORF">OOT00_14955</name>
</gene>
<reference evidence="2 3" key="1">
    <citation type="submission" date="2022-11" db="EMBL/GenBank/DDBJ databases">
        <title>Desulfobotulus tamanensis H1 sp. nov. - anaerobic, alkaliphilic, sulphate reducing bacterium isolated from terrestrial mud volcano.</title>
        <authorList>
            <person name="Frolova A."/>
            <person name="Merkel A.Y."/>
            <person name="Slobodkin A.I."/>
        </authorList>
    </citation>
    <scope>NUCLEOTIDE SEQUENCE [LARGE SCALE GENOMIC DNA]</scope>
    <source>
        <strain evidence="2 3">H1</strain>
    </source>
</reference>
<dbReference type="InterPro" id="IPR027417">
    <property type="entry name" value="P-loop_NTPase"/>
</dbReference>
<proteinExistence type="predicted"/>
<sequence>MQRENLTSPVFIGGDGRSGTTLLSVILDSHPMLAVGPELHFSGPENLGCYVEHCLDLLISEDPRVFGKGLKSNKHLKYGTQFAKRCHRFGLEFQELKNLIAATKEEMNLPFAEFEERCFLINAIGEKILEKRRKKMWGIKIMREIKSLSRYGKVWPNAYFIHIIRDGRDVTASQMKEHETWGYSDVQNAANSWVSIIEKARKDGKSYKYYEIKYEDIVMKPKETLKDLIDKMGLPWDDALLRHNELDHSIYKNPYNHASIDSIVKPINQSAVGRYKQDLTDDQIKGFNKIAYKMLKDLCYDI</sequence>
<keyword evidence="1" id="KW-0808">Transferase</keyword>
<evidence type="ECO:0000256" key="1">
    <source>
        <dbReference type="ARBA" id="ARBA00022679"/>
    </source>
</evidence>
<dbReference type="Proteomes" id="UP001209681">
    <property type="component" value="Unassembled WGS sequence"/>
</dbReference>
<evidence type="ECO:0000313" key="3">
    <source>
        <dbReference type="Proteomes" id="UP001209681"/>
    </source>
</evidence>
<dbReference type="Gene3D" id="3.40.50.300">
    <property type="entry name" value="P-loop containing nucleotide triphosphate hydrolases"/>
    <property type="match status" value="1"/>
</dbReference>
<comment type="caution">
    <text evidence="2">The sequence shown here is derived from an EMBL/GenBank/DDBJ whole genome shotgun (WGS) entry which is preliminary data.</text>
</comment>
<keyword evidence="3" id="KW-1185">Reference proteome</keyword>
<dbReference type="EMBL" id="JAPFPW010000028">
    <property type="protein sequence ID" value="MCW7755284.1"/>
    <property type="molecule type" value="Genomic_DNA"/>
</dbReference>
<evidence type="ECO:0000313" key="2">
    <source>
        <dbReference type="EMBL" id="MCW7755284.1"/>
    </source>
</evidence>
<protein>
    <submittedName>
        <fullName evidence="2">Sulfotransferase</fullName>
    </submittedName>
</protein>
<dbReference type="SUPFAM" id="SSF52540">
    <property type="entry name" value="P-loop containing nucleoside triphosphate hydrolases"/>
    <property type="match status" value="1"/>
</dbReference>
<name>A0ABT3NCV3_9BACT</name>
<dbReference type="PANTHER" id="PTHR12788">
    <property type="entry name" value="PROTEIN-TYROSINE SULFOTRANSFERASE 2"/>
    <property type="match status" value="1"/>
</dbReference>